<name>A0A8X7CCE5_9ARAC</name>
<dbReference type="AlphaFoldDB" id="A0A8X7CCE5"/>
<keyword evidence="2" id="KW-1185">Reference proteome</keyword>
<protein>
    <submittedName>
        <fullName evidence="1">Uncharacterized protein</fullName>
    </submittedName>
</protein>
<organism evidence="1 2">
    <name type="scientific">Trichonephila inaurata madagascariensis</name>
    <dbReference type="NCBI Taxonomy" id="2747483"/>
    <lineage>
        <taxon>Eukaryota</taxon>
        <taxon>Metazoa</taxon>
        <taxon>Ecdysozoa</taxon>
        <taxon>Arthropoda</taxon>
        <taxon>Chelicerata</taxon>
        <taxon>Arachnida</taxon>
        <taxon>Araneae</taxon>
        <taxon>Araneomorphae</taxon>
        <taxon>Entelegynae</taxon>
        <taxon>Araneoidea</taxon>
        <taxon>Nephilidae</taxon>
        <taxon>Trichonephila</taxon>
        <taxon>Trichonephila inaurata</taxon>
    </lineage>
</organism>
<gene>
    <name evidence="1" type="ORF">TNIN_125951</name>
</gene>
<evidence type="ECO:0000313" key="1">
    <source>
        <dbReference type="EMBL" id="GFY64188.1"/>
    </source>
</evidence>
<accession>A0A8X7CCE5</accession>
<comment type="caution">
    <text evidence="1">The sequence shown here is derived from an EMBL/GenBank/DDBJ whole genome shotgun (WGS) entry which is preliminary data.</text>
</comment>
<reference evidence="1" key="1">
    <citation type="submission" date="2020-08" db="EMBL/GenBank/DDBJ databases">
        <title>Multicomponent nature underlies the extraordinary mechanical properties of spider dragline silk.</title>
        <authorList>
            <person name="Kono N."/>
            <person name="Nakamura H."/>
            <person name="Mori M."/>
            <person name="Yoshida Y."/>
            <person name="Ohtoshi R."/>
            <person name="Malay A.D."/>
            <person name="Moran D.A.P."/>
            <person name="Tomita M."/>
            <person name="Numata K."/>
            <person name="Arakawa K."/>
        </authorList>
    </citation>
    <scope>NUCLEOTIDE SEQUENCE</scope>
</reference>
<dbReference type="Proteomes" id="UP000886998">
    <property type="component" value="Unassembled WGS sequence"/>
</dbReference>
<dbReference type="EMBL" id="BMAV01015129">
    <property type="protein sequence ID" value="GFY64188.1"/>
    <property type="molecule type" value="Genomic_DNA"/>
</dbReference>
<evidence type="ECO:0000313" key="2">
    <source>
        <dbReference type="Proteomes" id="UP000886998"/>
    </source>
</evidence>
<proteinExistence type="predicted"/>
<sequence length="80" mass="9230">MMAICFRGFYDHLDQGRGGGVLVKGQEQQRVLSWPWNTYPSKKNAVVGIKPYRPIITKTFTEREIYRNVVPSKRTNSPDT</sequence>